<dbReference type="EMBL" id="SMRS01000001">
    <property type="protein sequence ID" value="KAA0876657.1"/>
    <property type="molecule type" value="Genomic_DNA"/>
</dbReference>
<evidence type="ECO:0000256" key="5">
    <source>
        <dbReference type="ARBA" id="ARBA00022519"/>
    </source>
</evidence>
<comment type="similarity">
    <text evidence="9">Belongs to the GSP H family.</text>
</comment>
<dbReference type="Gene3D" id="3.55.40.10">
    <property type="entry name" value="minor pseudopilin epsh domain"/>
    <property type="match status" value="1"/>
</dbReference>
<keyword evidence="6" id="KW-0812">Transmembrane</keyword>
<keyword evidence="13" id="KW-1185">Reference proteome</keyword>
<feature type="domain" description="General secretion pathway GspH" evidence="11">
    <location>
        <begin position="46"/>
        <end position="163"/>
    </location>
</feature>
<dbReference type="NCBIfam" id="TIGR02532">
    <property type="entry name" value="IV_pilin_GFxxxE"/>
    <property type="match status" value="1"/>
</dbReference>
<evidence type="ECO:0000256" key="3">
    <source>
        <dbReference type="ARBA" id="ARBA00022475"/>
    </source>
</evidence>
<evidence type="ECO:0000256" key="9">
    <source>
        <dbReference type="ARBA" id="ARBA00025772"/>
    </source>
</evidence>
<protein>
    <recommendedName>
        <fullName evidence="2">Type II secretion system protein H</fullName>
    </recommendedName>
    <alternativeName>
        <fullName evidence="10">General secretion pathway protein H</fullName>
    </alternativeName>
</protein>
<evidence type="ECO:0000259" key="11">
    <source>
        <dbReference type="Pfam" id="PF12019"/>
    </source>
</evidence>
<sequence length="171" mass="18896">MRHESGVTLLELVFVLALLALLASLALPSGQEAAQRQALRTDRVSMQGLLSLARTEALMREQDVVICASQTLENCLVAAEQGASPWPGVLLFLDRNQDRVFQPEDDLLLRVHSLHPLVQMRWNRQGWITYQPDGTVTGNSNGTLALADVRGQVQHRLVIALSGRVRIESLP</sequence>
<dbReference type="Proteomes" id="UP000325302">
    <property type="component" value="Unassembled WGS sequence"/>
</dbReference>
<name>A0A5A9W789_9GAMM</name>
<dbReference type="Pfam" id="PF12019">
    <property type="entry name" value="GspH"/>
    <property type="match status" value="1"/>
</dbReference>
<evidence type="ECO:0000256" key="8">
    <source>
        <dbReference type="ARBA" id="ARBA00023136"/>
    </source>
</evidence>
<dbReference type="InterPro" id="IPR045584">
    <property type="entry name" value="Pilin-like"/>
</dbReference>
<dbReference type="GO" id="GO:0015628">
    <property type="term" value="P:protein secretion by the type II secretion system"/>
    <property type="evidence" value="ECO:0007669"/>
    <property type="project" value="InterPro"/>
</dbReference>
<evidence type="ECO:0000313" key="13">
    <source>
        <dbReference type="Proteomes" id="UP000325302"/>
    </source>
</evidence>
<dbReference type="PROSITE" id="PS00409">
    <property type="entry name" value="PROKAR_NTER_METHYL"/>
    <property type="match status" value="1"/>
</dbReference>
<evidence type="ECO:0000313" key="12">
    <source>
        <dbReference type="EMBL" id="KAA0876657.1"/>
    </source>
</evidence>
<evidence type="ECO:0000256" key="1">
    <source>
        <dbReference type="ARBA" id="ARBA00004377"/>
    </source>
</evidence>
<evidence type="ECO:0000256" key="10">
    <source>
        <dbReference type="ARBA" id="ARBA00030775"/>
    </source>
</evidence>
<organism evidence="12 13">
    <name type="scientific">Nitrincola tapanii</name>
    <dbReference type="NCBI Taxonomy" id="1708751"/>
    <lineage>
        <taxon>Bacteria</taxon>
        <taxon>Pseudomonadati</taxon>
        <taxon>Pseudomonadota</taxon>
        <taxon>Gammaproteobacteria</taxon>
        <taxon>Oceanospirillales</taxon>
        <taxon>Oceanospirillaceae</taxon>
        <taxon>Nitrincola</taxon>
    </lineage>
</organism>
<dbReference type="GO" id="GO:0005886">
    <property type="term" value="C:plasma membrane"/>
    <property type="evidence" value="ECO:0007669"/>
    <property type="project" value="UniProtKB-SubCell"/>
</dbReference>
<evidence type="ECO:0000256" key="7">
    <source>
        <dbReference type="ARBA" id="ARBA00022989"/>
    </source>
</evidence>
<keyword evidence="3" id="KW-1003">Cell membrane</keyword>
<keyword evidence="7" id="KW-1133">Transmembrane helix</keyword>
<keyword evidence="4" id="KW-0488">Methylation</keyword>
<dbReference type="AlphaFoldDB" id="A0A5A9W789"/>
<dbReference type="Pfam" id="PF07963">
    <property type="entry name" value="N_methyl"/>
    <property type="match status" value="1"/>
</dbReference>
<reference evidence="12 13" key="1">
    <citation type="submission" date="2019-03" db="EMBL/GenBank/DDBJ databases">
        <title>Nitrincola sp. nov. isolated from an Indian soda lake.</title>
        <authorList>
            <person name="Joshi A."/>
            <person name="Thite S.V."/>
            <person name="Joseph N."/>
            <person name="Dhotre D."/>
            <person name="Moorthy M."/>
            <person name="Shouche Y.S."/>
        </authorList>
    </citation>
    <scope>NUCLEOTIDE SEQUENCE [LARGE SCALE GENOMIC DNA]</scope>
    <source>
        <strain evidence="12 13">MEB193</strain>
    </source>
</reference>
<comment type="subcellular location">
    <subcellularLocation>
        <location evidence="1">Cell inner membrane</location>
        <topology evidence="1">Single-pass membrane protein</topology>
    </subcellularLocation>
</comment>
<evidence type="ECO:0000256" key="2">
    <source>
        <dbReference type="ARBA" id="ARBA00021549"/>
    </source>
</evidence>
<dbReference type="SUPFAM" id="SSF54523">
    <property type="entry name" value="Pili subunits"/>
    <property type="match status" value="1"/>
</dbReference>
<dbReference type="InterPro" id="IPR012902">
    <property type="entry name" value="N_methyl_site"/>
</dbReference>
<evidence type="ECO:0000256" key="4">
    <source>
        <dbReference type="ARBA" id="ARBA00022481"/>
    </source>
</evidence>
<proteinExistence type="inferred from homology"/>
<evidence type="ECO:0000256" key="6">
    <source>
        <dbReference type="ARBA" id="ARBA00022692"/>
    </source>
</evidence>
<dbReference type="InterPro" id="IPR022346">
    <property type="entry name" value="T2SS_GspH"/>
</dbReference>
<comment type="caution">
    <text evidence="12">The sequence shown here is derived from an EMBL/GenBank/DDBJ whole genome shotgun (WGS) entry which is preliminary data.</text>
</comment>
<dbReference type="GO" id="GO:0015627">
    <property type="term" value="C:type II protein secretion system complex"/>
    <property type="evidence" value="ECO:0007669"/>
    <property type="project" value="InterPro"/>
</dbReference>
<dbReference type="RefSeq" id="WP_149389908.1">
    <property type="nucleotide sequence ID" value="NZ_SMRS01000001.1"/>
</dbReference>
<dbReference type="OrthoDB" id="5624462at2"/>
<keyword evidence="8" id="KW-0472">Membrane</keyword>
<accession>A0A5A9W789</accession>
<gene>
    <name evidence="12" type="ORF">E1H14_00965</name>
</gene>
<keyword evidence="5" id="KW-0997">Cell inner membrane</keyword>